<sequence>MVFPTGAYCSSTKECHSKAPLVLPGSSSDHTYKPATLSHLAQVGPIRTDVAMGNRVKVSGSRVSLVLQSPTGKLIEQAIRLSFSTSNNEVEYKVVLAGLDLALMLTATKLEIKIDSQLIVGQIQQEYKANDERMTRYLTMVEEHLKKLDEWIIRWVAQDVNAKVDALAMIAATLPINGTIVLPIYLKVSPSITLRPVCSIGQTNSGWMFNIIKYLQIGDVPEDEKQSHNLRIQVAHFTLINDQLYKRSFGGPYLKCLRQPKAKYVLAKLHEGDTESYVRRCDRCQRHAPIFGVPSEALNSIISPWLFVQWGMDIVGPLPIGAAQKKFLLVVTNYFSKRVEG</sequence>
<evidence type="ECO:0000313" key="2">
    <source>
        <dbReference type="EMBL" id="RVW61835.1"/>
    </source>
</evidence>
<protein>
    <recommendedName>
        <fullName evidence="1">RNase H type-1 domain-containing protein</fullName>
    </recommendedName>
</protein>
<evidence type="ECO:0000259" key="1">
    <source>
        <dbReference type="Pfam" id="PF13456"/>
    </source>
</evidence>
<dbReference type="GO" id="GO:0004523">
    <property type="term" value="F:RNA-DNA hybrid ribonuclease activity"/>
    <property type="evidence" value="ECO:0007669"/>
    <property type="project" value="InterPro"/>
</dbReference>
<dbReference type="PANTHER" id="PTHR48475">
    <property type="entry name" value="RIBONUCLEASE H"/>
    <property type="match status" value="1"/>
</dbReference>
<reference evidence="2 3" key="1">
    <citation type="journal article" date="2018" name="PLoS Genet.">
        <title>Population sequencing reveals clonal diversity and ancestral inbreeding in the grapevine cultivar Chardonnay.</title>
        <authorList>
            <person name="Roach M.J."/>
            <person name="Johnson D.L."/>
            <person name="Bohlmann J."/>
            <person name="van Vuuren H.J."/>
            <person name="Jones S.J."/>
            <person name="Pretorius I.S."/>
            <person name="Schmidt S.A."/>
            <person name="Borneman A.R."/>
        </authorList>
    </citation>
    <scope>NUCLEOTIDE SEQUENCE [LARGE SCALE GENOMIC DNA]</scope>
    <source>
        <strain evidence="3">cv. Chardonnay</strain>
        <tissue evidence="2">Leaf</tissue>
    </source>
</reference>
<dbReference type="InterPro" id="IPR036397">
    <property type="entry name" value="RNaseH_sf"/>
</dbReference>
<dbReference type="EMBL" id="QGNW01000803">
    <property type="protein sequence ID" value="RVW61835.1"/>
    <property type="molecule type" value="Genomic_DNA"/>
</dbReference>
<accession>A0A438FPH1</accession>
<name>A0A438FPH1_VITVI</name>
<proteinExistence type="predicted"/>
<dbReference type="Pfam" id="PF13456">
    <property type="entry name" value="RVT_3"/>
    <property type="match status" value="1"/>
</dbReference>
<comment type="caution">
    <text evidence="2">The sequence shown here is derived from an EMBL/GenBank/DDBJ whole genome shotgun (WGS) entry which is preliminary data.</text>
</comment>
<dbReference type="InterPro" id="IPR012337">
    <property type="entry name" value="RNaseH-like_sf"/>
</dbReference>
<gene>
    <name evidence="2" type="ORF">CK203_064355</name>
</gene>
<dbReference type="Gene3D" id="3.30.420.10">
    <property type="entry name" value="Ribonuclease H-like superfamily/Ribonuclease H"/>
    <property type="match status" value="1"/>
</dbReference>
<evidence type="ECO:0000313" key="3">
    <source>
        <dbReference type="Proteomes" id="UP000288805"/>
    </source>
</evidence>
<dbReference type="CDD" id="cd09279">
    <property type="entry name" value="RNase_HI_like"/>
    <property type="match status" value="1"/>
</dbReference>
<dbReference type="AlphaFoldDB" id="A0A438FPH1"/>
<dbReference type="InterPro" id="IPR002156">
    <property type="entry name" value="RNaseH_domain"/>
</dbReference>
<dbReference type="PANTHER" id="PTHR48475:SF2">
    <property type="entry name" value="RIBONUCLEASE H"/>
    <property type="match status" value="1"/>
</dbReference>
<organism evidence="2 3">
    <name type="scientific">Vitis vinifera</name>
    <name type="common">Grape</name>
    <dbReference type="NCBI Taxonomy" id="29760"/>
    <lineage>
        <taxon>Eukaryota</taxon>
        <taxon>Viridiplantae</taxon>
        <taxon>Streptophyta</taxon>
        <taxon>Embryophyta</taxon>
        <taxon>Tracheophyta</taxon>
        <taxon>Spermatophyta</taxon>
        <taxon>Magnoliopsida</taxon>
        <taxon>eudicotyledons</taxon>
        <taxon>Gunneridae</taxon>
        <taxon>Pentapetalae</taxon>
        <taxon>rosids</taxon>
        <taxon>Vitales</taxon>
        <taxon>Vitaceae</taxon>
        <taxon>Viteae</taxon>
        <taxon>Vitis</taxon>
    </lineage>
</organism>
<dbReference type="SUPFAM" id="SSF53098">
    <property type="entry name" value="Ribonuclease H-like"/>
    <property type="match status" value="1"/>
</dbReference>
<dbReference type="GO" id="GO:0003676">
    <property type="term" value="F:nucleic acid binding"/>
    <property type="evidence" value="ECO:0007669"/>
    <property type="project" value="InterPro"/>
</dbReference>
<dbReference type="Proteomes" id="UP000288805">
    <property type="component" value="Unassembled WGS sequence"/>
</dbReference>
<feature type="domain" description="RNase H type-1" evidence="1">
    <location>
        <begin position="61"/>
        <end position="168"/>
    </location>
</feature>